<dbReference type="Pfam" id="PF08281">
    <property type="entry name" value="Sigma70_r4_2"/>
    <property type="match status" value="1"/>
</dbReference>
<evidence type="ECO:0000259" key="6">
    <source>
        <dbReference type="Pfam" id="PF08281"/>
    </source>
</evidence>
<dbReference type="SUPFAM" id="SSF88659">
    <property type="entry name" value="Sigma3 and sigma4 domains of RNA polymerase sigma factors"/>
    <property type="match status" value="1"/>
</dbReference>
<dbReference type="InterPro" id="IPR013324">
    <property type="entry name" value="RNA_pol_sigma_r3/r4-like"/>
</dbReference>
<evidence type="ECO:0000256" key="4">
    <source>
        <dbReference type="ARBA" id="ARBA00023163"/>
    </source>
</evidence>
<gene>
    <name evidence="7" type="ORF">JOM49_005591</name>
</gene>
<dbReference type="EMBL" id="JAGGMS010000001">
    <property type="protein sequence ID" value="MBP2184065.1"/>
    <property type="molecule type" value="Genomic_DNA"/>
</dbReference>
<keyword evidence="4" id="KW-0804">Transcription</keyword>
<dbReference type="PANTHER" id="PTHR43133:SF25">
    <property type="entry name" value="RNA POLYMERASE SIGMA FACTOR RFAY-RELATED"/>
    <property type="match status" value="1"/>
</dbReference>
<dbReference type="Pfam" id="PF04542">
    <property type="entry name" value="Sigma70_r2"/>
    <property type="match status" value="1"/>
</dbReference>
<dbReference type="InterPro" id="IPR013249">
    <property type="entry name" value="RNA_pol_sigma70_r4_t2"/>
</dbReference>
<feature type="domain" description="RNA polymerase sigma factor 70 region 4 type 2" evidence="6">
    <location>
        <begin position="125"/>
        <end position="177"/>
    </location>
</feature>
<comment type="caution">
    <text evidence="7">The sequence shown here is derived from an EMBL/GenBank/DDBJ whole genome shotgun (WGS) entry which is preliminary data.</text>
</comment>
<proteinExistence type="inferred from homology"/>
<dbReference type="SUPFAM" id="SSF88946">
    <property type="entry name" value="Sigma2 domain of RNA polymerase sigma factors"/>
    <property type="match status" value="1"/>
</dbReference>
<keyword evidence="2" id="KW-0805">Transcription regulation</keyword>
<evidence type="ECO:0000313" key="7">
    <source>
        <dbReference type="EMBL" id="MBP2184065.1"/>
    </source>
</evidence>
<accession>A0ABS4PXB4</accession>
<evidence type="ECO:0000256" key="2">
    <source>
        <dbReference type="ARBA" id="ARBA00023015"/>
    </source>
</evidence>
<comment type="similarity">
    <text evidence="1">Belongs to the sigma-70 factor family. ECF subfamily.</text>
</comment>
<dbReference type="Proteomes" id="UP000741013">
    <property type="component" value="Unassembled WGS sequence"/>
</dbReference>
<reference evidence="7 8" key="1">
    <citation type="submission" date="2021-03" db="EMBL/GenBank/DDBJ databases">
        <title>Sequencing the genomes of 1000 actinobacteria strains.</title>
        <authorList>
            <person name="Klenk H.-P."/>
        </authorList>
    </citation>
    <scope>NUCLEOTIDE SEQUENCE [LARGE SCALE GENOMIC DNA]</scope>
    <source>
        <strain evidence="7 8">DSM 45510</strain>
    </source>
</reference>
<dbReference type="InterPro" id="IPR013325">
    <property type="entry name" value="RNA_pol_sigma_r2"/>
</dbReference>
<dbReference type="Gene3D" id="1.10.10.10">
    <property type="entry name" value="Winged helix-like DNA-binding domain superfamily/Winged helix DNA-binding domain"/>
    <property type="match status" value="1"/>
</dbReference>
<keyword evidence="3" id="KW-0731">Sigma factor</keyword>
<name>A0ABS4PXB4_9PSEU</name>
<dbReference type="InterPro" id="IPR007627">
    <property type="entry name" value="RNA_pol_sigma70_r2"/>
</dbReference>
<feature type="domain" description="RNA polymerase sigma-70 region 2" evidence="5">
    <location>
        <begin position="25"/>
        <end position="93"/>
    </location>
</feature>
<protein>
    <submittedName>
        <fullName evidence="7">RNA polymerase sigma-70 factor (ECF subfamily)</fullName>
    </submittedName>
</protein>
<dbReference type="InterPro" id="IPR036388">
    <property type="entry name" value="WH-like_DNA-bd_sf"/>
</dbReference>
<dbReference type="NCBIfam" id="TIGR02937">
    <property type="entry name" value="sigma70-ECF"/>
    <property type="match status" value="1"/>
</dbReference>
<organism evidence="7 8">
    <name type="scientific">Amycolatopsis magusensis</name>
    <dbReference type="NCBI Taxonomy" id="882444"/>
    <lineage>
        <taxon>Bacteria</taxon>
        <taxon>Bacillati</taxon>
        <taxon>Actinomycetota</taxon>
        <taxon>Actinomycetes</taxon>
        <taxon>Pseudonocardiales</taxon>
        <taxon>Pseudonocardiaceae</taxon>
        <taxon>Amycolatopsis</taxon>
    </lineage>
</organism>
<keyword evidence="8" id="KW-1185">Reference proteome</keyword>
<dbReference type="InterPro" id="IPR014284">
    <property type="entry name" value="RNA_pol_sigma-70_dom"/>
</dbReference>
<evidence type="ECO:0000313" key="8">
    <source>
        <dbReference type="Proteomes" id="UP000741013"/>
    </source>
</evidence>
<dbReference type="InterPro" id="IPR039425">
    <property type="entry name" value="RNA_pol_sigma-70-like"/>
</dbReference>
<evidence type="ECO:0000256" key="1">
    <source>
        <dbReference type="ARBA" id="ARBA00010641"/>
    </source>
</evidence>
<evidence type="ECO:0000256" key="3">
    <source>
        <dbReference type="ARBA" id="ARBA00023082"/>
    </source>
</evidence>
<sequence length="185" mass="20593">MADHASDTELWRRAALGDQDAFATLFERHVQAVWNHAYRLTGSWPVAEDLASATFLTAWRKRAEVTLVNESALPWLYTVAGNLARTEHRSSARRLRLVRKAEPPADVSDHADSVVDRVSAGDRLRELAAAVTRLPTAQRRVVELCLLGELPVPDAAVLLGLAESSVRSHLSRARARLRTELEETR</sequence>
<evidence type="ECO:0000259" key="5">
    <source>
        <dbReference type="Pfam" id="PF04542"/>
    </source>
</evidence>
<dbReference type="PANTHER" id="PTHR43133">
    <property type="entry name" value="RNA POLYMERASE ECF-TYPE SIGMA FACTO"/>
    <property type="match status" value="1"/>
</dbReference>
<dbReference type="Gene3D" id="1.10.1740.10">
    <property type="match status" value="1"/>
</dbReference>